<evidence type="ECO:0000256" key="1">
    <source>
        <dbReference type="ARBA" id="ARBA00008655"/>
    </source>
</evidence>
<dbReference type="OrthoDB" id="9803035at2"/>
<dbReference type="InterPro" id="IPR004552">
    <property type="entry name" value="AGP_acyltrans"/>
</dbReference>
<keyword evidence="4" id="KW-0444">Lipid biosynthesis</keyword>
<gene>
    <name evidence="6" type="ORF">BR63_04240</name>
</gene>
<name>A0A7G6E0J1_THEFR</name>
<reference evidence="6 7" key="1">
    <citation type="journal article" date="2019" name="Front. Microbiol.">
        <title>Thermoanaerosceptrum fracticalcis gen. nov. sp. nov., a Novel Fumarate-Fermenting Microorganism From a Deep Fractured Carbonate Aquifer of the US Great Basin.</title>
        <authorList>
            <person name="Hamilton-Brehm S.D."/>
            <person name="Stewart L.E."/>
            <person name="Zavarin M."/>
            <person name="Caldwell M."/>
            <person name="Lawson P.A."/>
            <person name="Onstott T.C."/>
            <person name="Grzymski J."/>
            <person name="Neveux I."/>
            <person name="Lollar B.S."/>
            <person name="Russell C.E."/>
            <person name="Moser D.P."/>
        </authorList>
    </citation>
    <scope>NUCLEOTIDE SEQUENCE [LARGE SCALE GENOMIC DNA]</scope>
    <source>
        <strain evidence="6 7">DRI-13</strain>
    </source>
</reference>
<dbReference type="AlphaFoldDB" id="A0A7G6E0J1"/>
<proteinExistence type="inferred from homology"/>
<comment type="similarity">
    <text evidence="1 4">Belongs to the 1-acyl-sn-glycerol-3-phosphate acyltransferase family.</text>
</comment>
<keyword evidence="2 4" id="KW-0808">Transferase</keyword>
<dbReference type="GO" id="GO:0003841">
    <property type="term" value="F:1-acylglycerol-3-phosphate O-acyltransferase activity"/>
    <property type="evidence" value="ECO:0007669"/>
    <property type="project" value="UniProtKB-UniRule"/>
</dbReference>
<dbReference type="NCBIfam" id="TIGR00530">
    <property type="entry name" value="AGP_acyltrn"/>
    <property type="match status" value="1"/>
</dbReference>
<protein>
    <recommendedName>
        <fullName evidence="4">1-acyl-sn-glycerol-3-phosphate acyltransferase</fullName>
        <ecNumber evidence="4">2.3.1.51</ecNumber>
    </recommendedName>
</protein>
<comment type="catalytic activity">
    <reaction evidence="4">
        <text>a 1-acyl-sn-glycero-3-phosphate + an acyl-CoA = a 1,2-diacyl-sn-glycero-3-phosphate + CoA</text>
        <dbReference type="Rhea" id="RHEA:19709"/>
        <dbReference type="ChEBI" id="CHEBI:57287"/>
        <dbReference type="ChEBI" id="CHEBI:57970"/>
        <dbReference type="ChEBI" id="CHEBI:58342"/>
        <dbReference type="ChEBI" id="CHEBI:58608"/>
        <dbReference type="EC" id="2.3.1.51"/>
    </reaction>
</comment>
<organism evidence="6 7">
    <name type="scientific">Thermanaerosceptrum fracticalcis</name>
    <dbReference type="NCBI Taxonomy" id="1712410"/>
    <lineage>
        <taxon>Bacteria</taxon>
        <taxon>Bacillati</taxon>
        <taxon>Bacillota</taxon>
        <taxon>Clostridia</taxon>
        <taxon>Eubacteriales</taxon>
        <taxon>Peptococcaceae</taxon>
        <taxon>Thermanaerosceptrum</taxon>
    </lineage>
</organism>
<dbReference type="PANTHER" id="PTHR10434:SF11">
    <property type="entry name" value="1-ACYL-SN-GLYCEROL-3-PHOSPHATE ACYLTRANSFERASE"/>
    <property type="match status" value="1"/>
</dbReference>
<comment type="domain">
    <text evidence="4">The HXXXXD motif is essential for acyltransferase activity and may constitute the binding site for the phosphate moiety of the glycerol-3-phosphate.</text>
</comment>
<dbReference type="Proteomes" id="UP000515847">
    <property type="component" value="Chromosome"/>
</dbReference>
<keyword evidence="4" id="KW-1208">Phospholipid metabolism</keyword>
<feature type="domain" description="Phospholipid/glycerol acyltransferase" evidence="5">
    <location>
        <begin position="34"/>
        <end position="146"/>
    </location>
</feature>
<dbReference type="EMBL" id="CP045798">
    <property type="protein sequence ID" value="QNB45595.1"/>
    <property type="molecule type" value="Genomic_DNA"/>
</dbReference>
<dbReference type="KEGG" id="tfr:BR63_04240"/>
<dbReference type="SUPFAM" id="SSF69593">
    <property type="entry name" value="Glycerol-3-phosphate (1)-acyltransferase"/>
    <property type="match status" value="1"/>
</dbReference>
<keyword evidence="4" id="KW-0443">Lipid metabolism</keyword>
<evidence type="ECO:0000256" key="3">
    <source>
        <dbReference type="ARBA" id="ARBA00023315"/>
    </source>
</evidence>
<keyword evidence="3 4" id="KW-0012">Acyltransferase</keyword>
<evidence type="ECO:0000313" key="6">
    <source>
        <dbReference type="EMBL" id="QNB45595.1"/>
    </source>
</evidence>
<evidence type="ECO:0000256" key="2">
    <source>
        <dbReference type="ARBA" id="ARBA00022679"/>
    </source>
</evidence>
<dbReference type="SMART" id="SM00563">
    <property type="entry name" value="PlsC"/>
    <property type="match status" value="1"/>
</dbReference>
<evidence type="ECO:0000256" key="4">
    <source>
        <dbReference type="RuleBase" id="RU361267"/>
    </source>
</evidence>
<evidence type="ECO:0000259" key="5">
    <source>
        <dbReference type="SMART" id="SM00563"/>
    </source>
</evidence>
<dbReference type="GO" id="GO:0006654">
    <property type="term" value="P:phosphatidic acid biosynthetic process"/>
    <property type="evidence" value="ECO:0007669"/>
    <property type="project" value="TreeGrafter"/>
</dbReference>
<dbReference type="GO" id="GO:0016020">
    <property type="term" value="C:membrane"/>
    <property type="evidence" value="ECO:0007669"/>
    <property type="project" value="InterPro"/>
</dbReference>
<sequence length="199" mass="22275">MFYKVIHALVSFYLRLFNRWEITGEENIPKSGPVVLVANHISLWDPPFLACSIRRPVHFMAKEELFKIPILGRIIKALGAFPVKRGKPDRNALRLAAKYLEKGEILGLFPEGTRSKSGELLQPHPGAALFALRSGAPIVPVGLIGTRTTFPLTIRGNVRVKIGKPVVYPGLYNNKITNEDLERVSAEIMLKVKKLLEEK</sequence>
<evidence type="ECO:0000313" key="7">
    <source>
        <dbReference type="Proteomes" id="UP000515847"/>
    </source>
</evidence>
<keyword evidence="7" id="KW-1185">Reference proteome</keyword>
<keyword evidence="4" id="KW-0594">Phospholipid biosynthesis</keyword>
<dbReference type="InterPro" id="IPR002123">
    <property type="entry name" value="Plipid/glycerol_acylTrfase"/>
</dbReference>
<dbReference type="EC" id="2.3.1.51" evidence="4"/>
<dbReference type="RefSeq" id="WP_034421382.1">
    <property type="nucleotide sequence ID" value="NZ_CP045798.1"/>
</dbReference>
<dbReference type="PANTHER" id="PTHR10434">
    <property type="entry name" value="1-ACYL-SN-GLYCEROL-3-PHOSPHATE ACYLTRANSFERASE"/>
    <property type="match status" value="1"/>
</dbReference>
<dbReference type="Pfam" id="PF01553">
    <property type="entry name" value="Acyltransferase"/>
    <property type="match status" value="1"/>
</dbReference>
<accession>A0A7G6E0J1</accession>
<dbReference type="CDD" id="cd07989">
    <property type="entry name" value="LPLAT_AGPAT-like"/>
    <property type="match status" value="1"/>
</dbReference>